<dbReference type="GO" id="GO:0051607">
    <property type="term" value="P:defense response to virus"/>
    <property type="evidence" value="ECO:0007669"/>
    <property type="project" value="UniProtKB-UniRule"/>
</dbReference>
<comment type="function">
    <text evidence="10">CRISPR (clustered regularly interspaced short palindromic repeat), is an adaptive immune system that provides protection against mobile genetic elements (viruses, transposable elements and conjugative plasmids). CRISPR clusters contain spacers, sequences complementary to antecedent mobile elements, and target invading nucleic acids. CRISPR clusters are transcribed and processed into CRISPR RNA (crRNA). Acts as a dsDNA endonuclease. Involved in the integration of spacer DNA into the CRISPR cassette.</text>
</comment>
<keyword evidence="1 10" id="KW-0540">Nuclease</keyword>
<protein>
    <recommendedName>
        <fullName evidence="10">CRISPR-associated endonuclease Cas1</fullName>
        <ecNumber evidence="10">3.1.-.-</ecNumber>
    </recommendedName>
</protein>
<evidence type="ECO:0000256" key="3">
    <source>
        <dbReference type="ARBA" id="ARBA00022759"/>
    </source>
</evidence>
<comment type="similarity">
    <text evidence="10">Belongs to the CRISPR-associated endonuclease Cas1 family.</text>
</comment>
<evidence type="ECO:0000256" key="10">
    <source>
        <dbReference type="HAMAP-Rule" id="MF_01470"/>
    </source>
</evidence>
<reference evidence="11" key="1">
    <citation type="submission" date="2024-05" db="EMBL/GenBank/DDBJ databases">
        <title>Planctomycetes of the genus Singulisphaera possess chitinolytic capabilities.</title>
        <authorList>
            <person name="Ivanova A."/>
        </authorList>
    </citation>
    <scope>NUCLEOTIDE SEQUENCE</scope>
    <source>
        <strain evidence="11">Ch08T</strain>
    </source>
</reference>
<dbReference type="GO" id="GO:0016787">
    <property type="term" value="F:hydrolase activity"/>
    <property type="evidence" value="ECO:0007669"/>
    <property type="project" value="UniProtKB-KW"/>
</dbReference>
<dbReference type="InterPro" id="IPR042206">
    <property type="entry name" value="CRISPR-assoc_Cas1_C"/>
</dbReference>
<organism evidence="11">
    <name type="scientific">Singulisphaera sp. Ch08</name>
    <dbReference type="NCBI Taxonomy" id="3120278"/>
    <lineage>
        <taxon>Bacteria</taxon>
        <taxon>Pseudomonadati</taxon>
        <taxon>Planctomycetota</taxon>
        <taxon>Planctomycetia</taxon>
        <taxon>Isosphaerales</taxon>
        <taxon>Isosphaeraceae</taxon>
        <taxon>Singulisphaera</taxon>
    </lineage>
</organism>
<feature type="binding site" evidence="10">
    <location>
        <position position="234"/>
    </location>
    <ligand>
        <name>Mn(2+)</name>
        <dbReference type="ChEBI" id="CHEBI:29035"/>
    </ligand>
</feature>
<gene>
    <name evidence="11" type="primary">cas1c</name>
    <name evidence="10" type="synonym">cas1</name>
    <name evidence="11" type="ORF">V5E97_01330</name>
</gene>
<name>A0AAU7CH66_9BACT</name>
<comment type="subunit">
    <text evidence="9 10">Homodimer, forms a heterotetramer with a Cas2 homodimer.</text>
</comment>
<keyword evidence="2 10" id="KW-0479">Metal-binding</keyword>
<dbReference type="HAMAP" id="MF_01470">
    <property type="entry name" value="Cas1"/>
    <property type="match status" value="1"/>
</dbReference>
<dbReference type="NCBIfam" id="TIGR03640">
    <property type="entry name" value="cas1_DVULG"/>
    <property type="match status" value="1"/>
</dbReference>
<evidence type="ECO:0000256" key="5">
    <source>
        <dbReference type="ARBA" id="ARBA00022842"/>
    </source>
</evidence>
<dbReference type="InterPro" id="IPR019856">
    <property type="entry name" value="CRISPR-assoc_Cas1_DVULG"/>
</dbReference>
<dbReference type="GO" id="GO:0043571">
    <property type="term" value="P:maintenance of CRISPR repeat elements"/>
    <property type="evidence" value="ECO:0007669"/>
    <property type="project" value="UniProtKB-UniRule"/>
</dbReference>
<keyword evidence="3 10" id="KW-0255">Endonuclease</keyword>
<dbReference type="InterPro" id="IPR002729">
    <property type="entry name" value="CRISPR-assoc_Cas1"/>
</dbReference>
<feature type="binding site" evidence="10">
    <location>
        <position position="249"/>
    </location>
    <ligand>
        <name>Mn(2+)</name>
        <dbReference type="ChEBI" id="CHEBI:29035"/>
    </ligand>
</feature>
<evidence type="ECO:0000256" key="4">
    <source>
        <dbReference type="ARBA" id="ARBA00022801"/>
    </source>
</evidence>
<dbReference type="GO" id="GO:0046872">
    <property type="term" value="F:metal ion binding"/>
    <property type="evidence" value="ECO:0007669"/>
    <property type="project" value="UniProtKB-UniRule"/>
</dbReference>
<dbReference type="Pfam" id="PF01867">
    <property type="entry name" value="Cas_Cas1"/>
    <property type="match status" value="1"/>
</dbReference>
<evidence type="ECO:0000256" key="6">
    <source>
        <dbReference type="ARBA" id="ARBA00023118"/>
    </source>
</evidence>
<evidence type="ECO:0000256" key="8">
    <source>
        <dbReference type="ARBA" id="ARBA00023211"/>
    </source>
</evidence>
<dbReference type="InterPro" id="IPR050646">
    <property type="entry name" value="Cas1"/>
</dbReference>
<evidence type="ECO:0000256" key="1">
    <source>
        <dbReference type="ARBA" id="ARBA00022722"/>
    </source>
</evidence>
<comment type="cofactor">
    <cofactor evidence="10">
        <name>Mg(2+)</name>
        <dbReference type="ChEBI" id="CHEBI:18420"/>
    </cofactor>
    <cofactor evidence="10">
        <name>Mn(2+)</name>
        <dbReference type="ChEBI" id="CHEBI:29035"/>
    </cofactor>
</comment>
<feature type="binding site" evidence="10">
    <location>
        <position position="166"/>
    </location>
    <ligand>
        <name>Mn(2+)</name>
        <dbReference type="ChEBI" id="CHEBI:29035"/>
    </ligand>
</feature>
<sequence length="343" mass="37747">MDVQLNTLYVFTAGAYLRRDHLTVVVEVEKQVRLSLPIHHLDAIALFGPILVSPGLVGLCLESGVALSYLSDSGRLIGRVDAPRSGNVLLRREQFRRSDRPEACLPLARSFIAGKLHNARNSLLRSARETDDAEDVAALNASAARLGEHVESLPTADSLDAVRGREGDSARSYFAAFPRMIRSHRDELAMSGRSRRPPLDPVNALLSFTYALMTHDCVAALTAAGLDPDIGFLHVDRPGRPSLALDLVEEFRTLVADRLVLTLLNRRQIGPSDFVRRDGGAVEMSVEARKTLVQAYVARKRDELTHPLLGTSVRIGQLPFLQAKLLARHLRGDSEVYVPCVVR</sequence>
<dbReference type="EC" id="3.1.-.-" evidence="10"/>
<keyword evidence="4 10" id="KW-0378">Hydrolase</keyword>
<dbReference type="PANTHER" id="PTHR34353">
    <property type="entry name" value="CRISPR-ASSOCIATED ENDONUCLEASE CAS1 1"/>
    <property type="match status" value="1"/>
</dbReference>
<proteinExistence type="inferred from homology"/>
<evidence type="ECO:0000256" key="7">
    <source>
        <dbReference type="ARBA" id="ARBA00023125"/>
    </source>
</evidence>
<accession>A0AAU7CH66</accession>
<dbReference type="PANTHER" id="PTHR34353:SF2">
    <property type="entry name" value="CRISPR-ASSOCIATED ENDONUCLEASE CAS1 1"/>
    <property type="match status" value="1"/>
</dbReference>
<dbReference type="NCBIfam" id="TIGR00287">
    <property type="entry name" value="cas1"/>
    <property type="match status" value="1"/>
</dbReference>
<keyword evidence="5 10" id="KW-0460">Magnesium</keyword>
<evidence type="ECO:0000256" key="9">
    <source>
        <dbReference type="ARBA" id="ARBA00038592"/>
    </source>
</evidence>
<keyword evidence="7 10" id="KW-0238">DNA-binding</keyword>
<dbReference type="InterPro" id="IPR042211">
    <property type="entry name" value="CRISPR-assoc_Cas1_N"/>
</dbReference>
<dbReference type="Gene3D" id="3.100.10.20">
    <property type="entry name" value="CRISPR-associated endonuclease Cas1, N-terminal domain"/>
    <property type="match status" value="1"/>
</dbReference>
<dbReference type="RefSeq" id="WP_406697476.1">
    <property type="nucleotide sequence ID" value="NZ_CP155447.1"/>
</dbReference>
<evidence type="ECO:0000313" key="11">
    <source>
        <dbReference type="EMBL" id="XBH04684.1"/>
    </source>
</evidence>
<dbReference type="AlphaFoldDB" id="A0AAU7CH66"/>
<dbReference type="GO" id="GO:0003677">
    <property type="term" value="F:DNA binding"/>
    <property type="evidence" value="ECO:0007669"/>
    <property type="project" value="UniProtKB-KW"/>
</dbReference>
<dbReference type="EMBL" id="CP155447">
    <property type="protein sequence ID" value="XBH04684.1"/>
    <property type="molecule type" value="Genomic_DNA"/>
</dbReference>
<keyword evidence="6 10" id="KW-0051">Antiviral defense</keyword>
<keyword evidence="8 10" id="KW-0464">Manganese</keyword>
<dbReference type="Gene3D" id="1.20.120.920">
    <property type="entry name" value="CRISPR-associated endonuclease Cas1, C-terminal domain"/>
    <property type="match status" value="1"/>
</dbReference>
<dbReference type="GO" id="GO:0004520">
    <property type="term" value="F:DNA endonuclease activity"/>
    <property type="evidence" value="ECO:0007669"/>
    <property type="project" value="InterPro"/>
</dbReference>
<evidence type="ECO:0000256" key="2">
    <source>
        <dbReference type="ARBA" id="ARBA00022723"/>
    </source>
</evidence>